<dbReference type="Gene3D" id="3.30.750.140">
    <property type="match status" value="1"/>
</dbReference>
<reference evidence="3 4" key="1">
    <citation type="journal article" date="2020" name="FEMS Microbiol. Ecol.">
        <title>Temporal dynamics of bacterial communities during seed development and maturation.</title>
        <authorList>
            <person name="Chesneau G."/>
            <person name="Torres-Cortes G."/>
            <person name="Briand M."/>
            <person name="Darrasse A."/>
            <person name="Preveaux A."/>
            <person name="Marais C."/>
            <person name="Jacques M.A."/>
            <person name="Shade A."/>
            <person name="Barret M."/>
        </authorList>
    </citation>
    <scope>NUCLEOTIDE SEQUENCE [LARGE SCALE GENOMIC DNA]</scope>
    <source>
        <strain evidence="3 4">CFBP13599</strain>
    </source>
</reference>
<protein>
    <submittedName>
        <fullName evidence="3">Flagellar hook-length control protein FliK</fullName>
    </submittedName>
</protein>
<keyword evidence="3" id="KW-0966">Cell projection</keyword>
<dbReference type="PANTHER" id="PTHR37533:SF2">
    <property type="entry name" value="FLAGELLAR HOOK-LENGTH CONTROL PROTEIN"/>
    <property type="match status" value="1"/>
</dbReference>
<comment type="caution">
    <text evidence="3">The sequence shown here is derived from an EMBL/GenBank/DDBJ whole genome shotgun (WGS) entry which is preliminary data.</text>
</comment>
<keyword evidence="3" id="KW-0282">Flagellum</keyword>
<keyword evidence="4" id="KW-1185">Reference proteome</keyword>
<feature type="region of interest" description="Disordered" evidence="1">
    <location>
        <begin position="399"/>
        <end position="429"/>
    </location>
</feature>
<proteinExistence type="predicted"/>
<dbReference type="Pfam" id="PF02120">
    <property type="entry name" value="Flg_hook"/>
    <property type="match status" value="1"/>
</dbReference>
<feature type="compositionally biased region" description="Low complexity" evidence="1">
    <location>
        <begin position="400"/>
        <end position="418"/>
    </location>
</feature>
<feature type="domain" description="Flagellar hook-length control protein-like C-terminal" evidence="2">
    <location>
        <begin position="325"/>
        <end position="407"/>
    </location>
</feature>
<feature type="region of interest" description="Disordered" evidence="1">
    <location>
        <begin position="50"/>
        <end position="186"/>
    </location>
</feature>
<name>A0ABR9BZ53_9PSED</name>
<dbReference type="RefSeq" id="WP_192067976.1">
    <property type="nucleotide sequence ID" value="NZ_JACYWY010000003.1"/>
</dbReference>
<evidence type="ECO:0000256" key="1">
    <source>
        <dbReference type="SAM" id="MobiDB-lite"/>
    </source>
</evidence>
<evidence type="ECO:0000259" key="2">
    <source>
        <dbReference type="Pfam" id="PF02120"/>
    </source>
</evidence>
<evidence type="ECO:0000313" key="3">
    <source>
        <dbReference type="EMBL" id="MBD8770371.1"/>
    </source>
</evidence>
<dbReference type="Proteomes" id="UP000620025">
    <property type="component" value="Unassembled WGS sequence"/>
</dbReference>
<dbReference type="EMBL" id="JACYWZ010000004">
    <property type="protein sequence ID" value="MBD8770371.1"/>
    <property type="molecule type" value="Genomic_DNA"/>
</dbReference>
<organism evidence="3 4">
    <name type="scientific">Pseudomonas coleopterorum</name>
    <dbReference type="NCBI Taxonomy" id="1605838"/>
    <lineage>
        <taxon>Bacteria</taxon>
        <taxon>Pseudomonadati</taxon>
        <taxon>Pseudomonadota</taxon>
        <taxon>Gammaproteobacteria</taxon>
        <taxon>Pseudomonadales</taxon>
        <taxon>Pseudomonadaceae</taxon>
        <taxon>Pseudomonas</taxon>
    </lineage>
</organism>
<feature type="compositionally biased region" description="Acidic residues" evidence="1">
    <location>
        <begin position="175"/>
        <end position="186"/>
    </location>
</feature>
<gene>
    <name evidence="3" type="ORF">IFT38_12565</name>
</gene>
<feature type="compositionally biased region" description="Basic and acidic residues" evidence="1">
    <location>
        <begin position="91"/>
        <end position="128"/>
    </location>
</feature>
<dbReference type="InterPro" id="IPR021136">
    <property type="entry name" value="Flagellar_hook_control-like_C"/>
</dbReference>
<feature type="compositionally biased region" description="Low complexity" evidence="1">
    <location>
        <begin position="210"/>
        <end position="221"/>
    </location>
</feature>
<feature type="region of interest" description="Disordered" evidence="1">
    <location>
        <begin position="207"/>
        <end position="228"/>
    </location>
</feature>
<dbReference type="CDD" id="cd17470">
    <property type="entry name" value="T3SS_Flik_C"/>
    <property type="match status" value="1"/>
</dbReference>
<dbReference type="InterPro" id="IPR052563">
    <property type="entry name" value="FliK"/>
</dbReference>
<feature type="compositionally biased region" description="Low complexity" evidence="1">
    <location>
        <begin position="134"/>
        <end position="174"/>
    </location>
</feature>
<dbReference type="PANTHER" id="PTHR37533">
    <property type="entry name" value="FLAGELLAR HOOK-LENGTH CONTROL PROTEIN"/>
    <property type="match status" value="1"/>
</dbReference>
<evidence type="ECO:0000313" key="4">
    <source>
        <dbReference type="Proteomes" id="UP000620025"/>
    </source>
</evidence>
<keyword evidence="3" id="KW-0969">Cilium</keyword>
<accession>A0ABR9BZ53</accession>
<feature type="compositionally biased region" description="Low complexity" evidence="1">
    <location>
        <begin position="50"/>
        <end position="81"/>
    </location>
</feature>
<sequence>MAVASNPLLLQLGAAARAASATGAAKPAAVDTDSSPRFADLYARQNHATAVKAKVDPAPAAAREAAAGPAGKAAGASAPVADSGKKLPVAKADKPEKPETIDKADKADKPDKADKVAGKDDDKVTGADDKDDPAVASTAAPVDPAAAPVPADPASNPALVQAPPAALTAASLTDSDTDTPAEDFDPTQDVLADLPALRLALEQTAKNNGTTSAHASQTSSADPAATNERGIEGSFVNGLAAMMGKEQAGEAGEGGDTGFAGLLDSAPKDADAAAGDSRVDTFADRLQALTQTATAKTGNAAPLASPLGQPLAMQQSGWTEGLVNRVMYLSSQNLKSADIQLTPAELGRLDIRVDITPDQQTQVTFSSAHIGVREALESQQHRLKDMFNQQGMGQLDVNVSDQSRQSQGEQQQAQQSRRSTGERPVGDAIDTGEPAVAAVQSVTSSTVLGSSAVDYYA</sequence>
<dbReference type="InterPro" id="IPR038610">
    <property type="entry name" value="FliK-like_C_sf"/>
</dbReference>